<dbReference type="AlphaFoldDB" id="A0A1A0HD35"/>
<gene>
    <name evidence="2" type="ORF">METBIDRAFT_40092</name>
</gene>
<comment type="caution">
    <text evidence="2">The sequence shown here is derived from an EMBL/GenBank/DDBJ whole genome shotgun (WGS) entry which is preliminary data.</text>
</comment>
<feature type="region of interest" description="Disordered" evidence="1">
    <location>
        <begin position="1"/>
        <end position="59"/>
    </location>
</feature>
<dbReference type="GeneID" id="30030205"/>
<name>A0A1A0HD35_9ASCO</name>
<dbReference type="RefSeq" id="XP_018712485.1">
    <property type="nucleotide sequence ID" value="XM_018857229.1"/>
</dbReference>
<feature type="region of interest" description="Disordered" evidence="1">
    <location>
        <begin position="109"/>
        <end position="130"/>
    </location>
</feature>
<dbReference type="OrthoDB" id="4086742at2759"/>
<evidence type="ECO:0000313" key="2">
    <source>
        <dbReference type="EMBL" id="OBA21989.1"/>
    </source>
</evidence>
<accession>A0A1A0HD35</accession>
<reference evidence="2 3" key="1">
    <citation type="submission" date="2016-05" db="EMBL/GenBank/DDBJ databases">
        <title>Comparative genomics of biotechnologically important yeasts.</title>
        <authorList>
            <consortium name="DOE Joint Genome Institute"/>
            <person name="Riley R."/>
            <person name="Haridas S."/>
            <person name="Wolfe K.H."/>
            <person name="Lopes M.R."/>
            <person name="Hittinger C.T."/>
            <person name="Goker M."/>
            <person name="Salamov A."/>
            <person name="Wisecaver J."/>
            <person name="Long T.M."/>
            <person name="Aerts A.L."/>
            <person name="Barry K."/>
            <person name="Choi C."/>
            <person name="Clum A."/>
            <person name="Coughlan A.Y."/>
            <person name="Deshpande S."/>
            <person name="Douglass A.P."/>
            <person name="Hanson S.J."/>
            <person name="Klenk H.-P."/>
            <person name="LaButti K."/>
            <person name="Lapidus A."/>
            <person name="Lindquist E."/>
            <person name="Lipzen A."/>
            <person name="Meier-kolthoff J.P."/>
            <person name="Ohm R.A."/>
            <person name="Otillar R.P."/>
            <person name="Pangilinan J."/>
            <person name="Peng Y."/>
            <person name="Rokas A."/>
            <person name="Rosa C.A."/>
            <person name="Scheuner C."/>
            <person name="Sibirny A.A."/>
            <person name="Slot J.C."/>
            <person name="Stielow J.B."/>
            <person name="Sun H."/>
            <person name="Kurtzman C.P."/>
            <person name="Blackwell M."/>
            <person name="Grigoriev I.V."/>
            <person name="Jeffries T.W."/>
        </authorList>
    </citation>
    <scope>NUCLEOTIDE SEQUENCE [LARGE SCALE GENOMIC DNA]</scope>
    <source>
        <strain evidence="2 3">NRRL YB-4993</strain>
    </source>
</reference>
<dbReference type="EMBL" id="LXTC01000002">
    <property type="protein sequence ID" value="OBA21989.1"/>
    <property type="molecule type" value="Genomic_DNA"/>
</dbReference>
<proteinExistence type="predicted"/>
<organism evidence="2 3">
    <name type="scientific">Metschnikowia bicuspidata var. bicuspidata NRRL YB-4993</name>
    <dbReference type="NCBI Taxonomy" id="869754"/>
    <lineage>
        <taxon>Eukaryota</taxon>
        <taxon>Fungi</taxon>
        <taxon>Dikarya</taxon>
        <taxon>Ascomycota</taxon>
        <taxon>Saccharomycotina</taxon>
        <taxon>Pichiomycetes</taxon>
        <taxon>Metschnikowiaceae</taxon>
        <taxon>Metschnikowia</taxon>
    </lineage>
</organism>
<dbReference type="Proteomes" id="UP000092555">
    <property type="component" value="Unassembled WGS sequence"/>
</dbReference>
<feature type="compositionally biased region" description="Polar residues" evidence="1">
    <location>
        <begin position="30"/>
        <end position="48"/>
    </location>
</feature>
<protein>
    <submittedName>
        <fullName evidence="2">Ribosomal pre-60S maturation factor</fullName>
    </submittedName>
</protein>
<keyword evidence="3" id="KW-1185">Reference proteome</keyword>
<evidence type="ECO:0000256" key="1">
    <source>
        <dbReference type="SAM" id="MobiDB-lite"/>
    </source>
</evidence>
<sequence length="164" mass="17840">MPSRNSVNKPLGKINRASHAGVISKKRTLRANTVGPTRSSAGRYNTATAPRPTDPKGLTVYMGPEVLGSGVTTQTLLKKKAKKLERNKRYIAQRNERLNVDLAAKNEGMDVDMAPAEKREKKQKPQSNLDKVKQALWTAVEDHNSGAMALESTGEGTTLGVQAF</sequence>
<dbReference type="STRING" id="869754.A0A1A0HD35"/>
<evidence type="ECO:0000313" key="3">
    <source>
        <dbReference type="Proteomes" id="UP000092555"/>
    </source>
</evidence>